<feature type="compositionally biased region" description="Basic and acidic residues" evidence="1">
    <location>
        <begin position="83"/>
        <end position="98"/>
    </location>
</feature>
<dbReference type="EMBL" id="JAQFWP010000039">
    <property type="protein sequence ID" value="MDA2806686.1"/>
    <property type="molecule type" value="Genomic_DNA"/>
</dbReference>
<evidence type="ECO:0000256" key="1">
    <source>
        <dbReference type="SAM" id="MobiDB-lite"/>
    </source>
</evidence>
<protein>
    <submittedName>
        <fullName evidence="2">Uncharacterized protein</fullName>
    </submittedName>
</protein>
<comment type="caution">
    <text evidence="2">The sequence shown here is derived from an EMBL/GenBank/DDBJ whole genome shotgun (WGS) entry which is preliminary data.</text>
</comment>
<organism evidence="2 3">
    <name type="scientific">Nocardiopsis suaedae</name>
    <dbReference type="NCBI Taxonomy" id="3018444"/>
    <lineage>
        <taxon>Bacteria</taxon>
        <taxon>Bacillati</taxon>
        <taxon>Actinomycetota</taxon>
        <taxon>Actinomycetes</taxon>
        <taxon>Streptosporangiales</taxon>
        <taxon>Nocardiopsidaceae</taxon>
        <taxon>Nocardiopsis</taxon>
    </lineage>
</organism>
<reference evidence="2" key="1">
    <citation type="submission" date="2023-01" db="EMBL/GenBank/DDBJ databases">
        <title>Draft genome sequence of Nocardiopsis sp. LSu2-4 isolated from halophytes.</title>
        <authorList>
            <person name="Duangmal K."/>
            <person name="Chantavorakit T."/>
        </authorList>
    </citation>
    <scope>NUCLEOTIDE SEQUENCE</scope>
    <source>
        <strain evidence="2">LSu2-4</strain>
    </source>
</reference>
<sequence>MSVSYTLPRLEGGDYARFVELALHYAPAWGLGYTTDGAALLFTAQHARHDFEVACHDLASFAAALEQADDRLRRLPPTPGPHQAHDADQASGERRHLAEPAAPAPAPRASPTVARGTPPQPRPTGCRFARTPRA</sequence>
<dbReference type="RefSeq" id="WP_270679322.1">
    <property type="nucleotide sequence ID" value="NZ_JAQFWP010000039.1"/>
</dbReference>
<dbReference type="Proteomes" id="UP001165685">
    <property type="component" value="Unassembled WGS sequence"/>
</dbReference>
<gene>
    <name evidence="2" type="ORF">O4U47_19410</name>
</gene>
<keyword evidence="3" id="KW-1185">Reference proteome</keyword>
<name>A0ABT4TPV9_9ACTN</name>
<accession>A0ABT4TPV9</accession>
<evidence type="ECO:0000313" key="2">
    <source>
        <dbReference type="EMBL" id="MDA2806686.1"/>
    </source>
</evidence>
<evidence type="ECO:0000313" key="3">
    <source>
        <dbReference type="Proteomes" id="UP001165685"/>
    </source>
</evidence>
<proteinExistence type="predicted"/>
<feature type="region of interest" description="Disordered" evidence="1">
    <location>
        <begin position="70"/>
        <end position="134"/>
    </location>
</feature>